<organism evidence="2 3">
    <name type="scientific">Entomospira nematocerorum</name>
    <dbReference type="NCBI Taxonomy" id="2719987"/>
    <lineage>
        <taxon>Bacteria</taxon>
        <taxon>Pseudomonadati</taxon>
        <taxon>Spirochaetota</taxon>
        <taxon>Spirochaetia</taxon>
        <taxon>Spirochaetales</taxon>
        <taxon>Spirochaetaceae</taxon>
        <taxon>Entomospira</taxon>
    </lineage>
</organism>
<protein>
    <submittedName>
        <fullName evidence="2">Uncharacterized protein</fullName>
    </submittedName>
</protein>
<dbReference type="Proteomes" id="UP000752013">
    <property type="component" value="Unassembled WGS sequence"/>
</dbReference>
<name>A0A968GC93_9SPIO</name>
<dbReference type="AlphaFoldDB" id="A0A968GC93"/>
<reference evidence="2" key="1">
    <citation type="submission" date="2020-03" db="EMBL/GenBank/DDBJ databases">
        <title>Spirochaetal bacteria isolated from arthropods constitute a novel genus Entomospira genus novum within the order Spirochaetales.</title>
        <authorList>
            <person name="Grana-Miraglia L."/>
            <person name="Sikutova S."/>
            <person name="Fingerle V."/>
            <person name="Sing A."/>
            <person name="Castillo-Ramirez S."/>
            <person name="Margos G."/>
            <person name="Rudolf I."/>
        </authorList>
    </citation>
    <scope>NUCLEOTIDE SEQUENCE</scope>
    <source>
        <strain evidence="2">BR208</strain>
    </source>
</reference>
<feature type="signal peptide" evidence="1">
    <location>
        <begin position="1"/>
        <end position="23"/>
    </location>
</feature>
<accession>A0A968GC93</accession>
<dbReference type="EMBL" id="JAATLK010000001">
    <property type="protein sequence ID" value="NIZ46599.1"/>
    <property type="molecule type" value="Genomic_DNA"/>
</dbReference>
<proteinExistence type="predicted"/>
<evidence type="ECO:0000256" key="1">
    <source>
        <dbReference type="SAM" id="SignalP"/>
    </source>
</evidence>
<evidence type="ECO:0000313" key="3">
    <source>
        <dbReference type="Proteomes" id="UP000752013"/>
    </source>
</evidence>
<gene>
    <name evidence="2" type="ORF">HCT46_01485</name>
</gene>
<evidence type="ECO:0000313" key="2">
    <source>
        <dbReference type="EMBL" id="NIZ46599.1"/>
    </source>
</evidence>
<comment type="caution">
    <text evidence="2">The sequence shown here is derived from an EMBL/GenBank/DDBJ whole genome shotgun (WGS) entry which is preliminary data.</text>
</comment>
<feature type="chain" id="PRO_5038088514" evidence="1">
    <location>
        <begin position="24"/>
        <end position="161"/>
    </location>
</feature>
<keyword evidence="1" id="KW-0732">Signal</keyword>
<dbReference type="RefSeq" id="WP_167703053.1">
    <property type="nucleotide sequence ID" value="NZ_CP118168.1"/>
</dbReference>
<sequence length="161" mass="17629">MKKLLLPLVLIAMMGLVSCNSKADVVKASSLAFDKTEITLDGSGEAEITITIHIDGEKFSGTTDDLTKKGYIIFGWESDVSWKEFWNEKDSAYQIWALSNENANDLVIGGESVNDKAFSKNLTIHLYKIPTGMDPSGDDIILVPEWTSVASLTLKVNVPAM</sequence>
<dbReference type="PROSITE" id="PS51257">
    <property type="entry name" value="PROKAR_LIPOPROTEIN"/>
    <property type="match status" value="1"/>
</dbReference>
<keyword evidence="3" id="KW-1185">Reference proteome</keyword>